<dbReference type="SUPFAM" id="SSF50998">
    <property type="entry name" value="Quinoprotein alcohol dehydrogenase-like"/>
    <property type="match status" value="1"/>
</dbReference>
<evidence type="ECO:0008006" key="3">
    <source>
        <dbReference type="Google" id="ProtNLM"/>
    </source>
</evidence>
<dbReference type="InterPro" id="IPR011047">
    <property type="entry name" value="Quinoprotein_ADH-like_sf"/>
</dbReference>
<organism evidence="1 2">
    <name type="scientific">Aeromicrobium piscarium</name>
    <dbReference type="NCBI Taxonomy" id="2590901"/>
    <lineage>
        <taxon>Bacteria</taxon>
        <taxon>Bacillati</taxon>
        <taxon>Actinomycetota</taxon>
        <taxon>Actinomycetes</taxon>
        <taxon>Propionibacteriales</taxon>
        <taxon>Nocardioidaceae</taxon>
        <taxon>Aeromicrobium</taxon>
    </lineage>
</organism>
<gene>
    <name evidence="1" type="ORF">FNM00_11030</name>
</gene>
<comment type="caution">
    <text evidence="1">The sequence shown here is derived from an EMBL/GenBank/DDBJ whole genome shotgun (WGS) entry which is preliminary data.</text>
</comment>
<evidence type="ECO:0000313" key="1">
    <source>
        <dbReference type="EMBL" id="TSD62484.1"/>
    </source>
</evidence>
<proteinExistence type="predicted"/>
<accession>A0A554S832</accession>
<sequence length="344" mass="36114">MRPLRPLLAVTSIVLVAACSSSGDDDTAGDQHGHGHVEGTVEEAEAQHRLVVADGERASVIDLLDGSAETFDLPADSVQTDGRFVFGGKDGTATVLDAGSWTWPHGDHNHYYRQDAAQLGDTELADGTIVGAFGSDTLAIDADGAVTTVDRDALEDGELTTAADDDIDSSCDDPDGAVRTGEQLVIACADGVLVTEDGENDLVPYPGEERAHELGQRPRATELAAVLGDEVAVLDLGGRTWTTMESPSPLAAVALGADLGVLVLGEDGTLRHYDAAGEQLAERPLLENPDLEYPPSLVADTSRAYVNDAEASVVHEIDYADSLRIARGIQTGDVTPLHLVETGW</sequence>
<dbReference type="Proteomes" id="UP000316988">
    <property type="component" value="Unassembled WGS sequence"/>
</dbReference>
<name>A0A554S832_9ACTN</name>
<dbReference type="EMBL" id="VLNT01000008">
    <property type="protein sequence ID" value="TSD62484.1"/>
    <property type="molecule type" value="Genomic_DNA"/>
</dbReference>
<dbReference type="AlphaFoldDB" id="A0A554S832"/>
<protein>
    <recommendedName>
        <fullName evidence="3">ABC transporter</fullName>
    </recommendedName>
</protein>
<reference evidence="1 2" key="1">
    <citation type="submission" date="2019-07" db="EMBL/GenBank/DDBJ databases">
        <authorList>
            <person name="Zhao L.H."/>
        </authorList>
    </citation>
    <scope>NUCLEOTIDE SEQUENCE [LARGE SCALE GENOMIC DNA]</scope>
    <source>
        <strain evidence="1 2">Co35</strain>
    </source>
</reference>
<evidence type="ECO:0000313" key="2">
    <source>
        <dbReference type="Proteomes" id="UP000316988"/>
    </source>
</evidence>
<dbReference type="PROSITE" id="PS51257">
    <property type="entry name" value="PROKAR_LIPOPROTEIN"/>
    <property type="match status" value="1"/>
</dbReference>
<dbReference type="RefSeq" id="WP_143913597.1">
    <property type="nucleotide sequence ID" value="NZ_VLNT01000008.1"/>
</dbReference>
<dbReference type="OrthoDB" id="60524at2"/>
<keyword evidence="2" id="KW-1185">Reference proteome</keyword>